<evidence type="ECO:0000259" key="3">
    <source>
        <dbReference type="PROSITE" id="PS50977"/>
    </source>
</evidence>
<comment type="caution">
    <text evidence="4">The sequence shown here is derived from an EMBL/GenBank/DDBJ whole genome shotgun (WGS) entry which is preliminary data.</text>
</comment>
<evidence type="ECO:0000313" key="4">
    <source>
        <dbReference type="EMBL" id="MDF0752698.1"/>
    </source>
</evidence>
<dbReference type="EMBL" id="JANCMW010000020">
    <property type="protein sequence ID" value="MDF0752698.1"/>
    <property type="molecule type" value="Genomic_DNA"/>
</dbReference>
<name>A0ABT5YGB6_9GAMM</name>
<dbReference type="PROSITE" id="PS50977">
    <property type="entry name" value="HTH_TETR_2"/>
    <property type="match status" value="1"/>
</dbReference>
<accession>A0ABT5YGB6</accession>
<proteinExistence type="predicted"/>
<dbReference type="Gene3D" id="1.10.357.10">
    <property type="entry name" value="Tetracycline Repressor, domain 2"/>
    <property type="match status" value="1"/>
</dbReference>
<dbReference type="Pfam" id="PF00440">
    <property type="entry name" value="TetR_N"/>
    <property type="match status" value="1"/>
</dbReference>
<dbReference type="InterPro" id="IPR001647">
    <property type="entry name" value="HTH_TetR"/>
</dbReference>
<organism evidence="4 5">
    <name type="scientific">Marinobacter iranensis</name>
    <dbReference type="NCBI Taxonomy" id="2962607"/>
    <lineage>
        <taxon>Bacteria</taxon>
        <taxon>Pseudomonadati</taxon>
        <taxon>Pseudomonadota</taxon>
        <taxon>Gammaproteobacteria</taxon>
        <taxon>Pseudomonadales</taxon>
        <taxon>Marinobacteraceae</taxon>
        <taxon>Marinobacter</taxon>
    </lineage>
</organism>
<dbReference type="SUPFAM" id="SSF46689">
    <property type="entry name" value="Homeodomain-like"/>
    <property type="match status" value="1"/>
</dbReference>
<dbReference type="RefSeq" id="WP_275710270.1">
    <property type="nucleotide sequence ID" value="NZ_JANCMW010000020.1"/>
</dbReference>
<keyword evidence="5" id="KW-1185">Reference proteome</keyword>
<sequence length="222" mass="25126">MYIQYERLSLVHAPVNIEYTACMSINSPKRSYRKTTRAKKEEQTRRRITEAVVELHRTVGPAQTTISDIANLAGVGRVTVYKHFPDDSAMFRACSDHWIADNPPPDFAQALAEPDELKRAAGVLRLLYDYYRGTYDMMGKVIRDAKTMPALADVVENGWMQLLRNLEDTLVPAGKHGDSAKRYRATLRVAMDINTWSTISEMGIDDQSAAELVCQWLKKAKT</sequence>
<evidence type="ECO:0000256" key="2">
    <source>
        <dbReference type="PROSITE-ProRule" id="PRU00335"/>
    </source>
</evidence>
<feature type="DNA-binding region" description="H-T-H motif" evidence="2">
    <location>
        <begin position="65"/>
        <end position="84"/>
    </location>
</feature>
<keyword evidence="1 2" id="KW-0238">DNA-binding</keyword>
<dbReference type="Proteomes" id="UP001143391">
    <property type="component" value="Unassembled WGS sequence"/>
</dbReference>
<evidence type="ECO:0000313" key="5">
    <source>
        <dbReference type="Proteomes" id="UP001143391"/>
    </source>
</evidence>
<protein>
    <submittedName>
        <fullName evidence="4">TetR/AcrR family transcriptional regulator</fullName>
    </submittedName>
</protein>
<feature type="domain" description="HTH tetR-type" evidence="3">
    <location>
        <begin position="42"/>
        <end position="102"/>
    </location>
</feature>
<gene>
    <name evidence="4" type="ORF">NLU14_20935</name>
</gene>
<evidence type="ECO:0000256" key="1">
    <source>
        <dbReference type="ARBA" id="ARBA00023125"/>
    </source>
</evidence>
<dbReference type="InterPro" id="IPR009057">
    <property type="entry name" value="Homeodomain-like_sf"/>
</dbReference>
<reference evidence="4" key="1">
    <citation type="submission" date="2022-07" db="EMBL/GenBank/DDBJ databases">
        <title>Marinobacter iranensis a new bacterium isolate from a hipersaline lake in Iran.</title>
        <authorList>
            <person name="Mohammad A.M.A."/>
            <person name="Cristina S.-P."/>
            <person name="Antonio V."/>
        </authorList>
    </citation>
    <scope>NUCLEOTIDE SEQUENCE</scope>
    <source>
        <strain evidence="4">71-i</strain>
    </source>
</reference>